<organism evidence="1 2">
    <name type="scientific">Methylorubrum salsuginis</name>
    <dbReference type="NCBI Taxonomy" id="414703"/>
    <lineage>
        <taxon>Bacteria</taxon>
        <taxon>Pseudomonadati</taxon>
        <taxon>Pseudomonadota</taxon>
        <taxon>Alphaproteobacteria</taxon>
        <taxon>Hyphomicrobiales</taxon>
        <taxon>Methylobacteriaceae</taxon>
        <taxon>Methylorubrum</taxon>
    </lineage>
</organism>
<proteinExistence type="predicted"/>
<keyword evidence="2" id="KW-1185">Reference proteome</keyword>
<dbReference type="STRING" id="414703.SAMN04488125_11772"/>
<accession>A0A1I4IIN9</accession>
<evidence type="ECO:0000313" key="2">
    <source>
        <dbReference type="Proteomes" id="UP000198804"/>
    </source>
</evidence>
<name>A0A1I4IIN9_9HYPH</name>
<dbReference type="OrthoDB" id="8235474at2"/>
<dbReference type="EMBL" id="FOSV01000017">
    <property type="protein sequence ID" value="SFL53646.1"/>
    <property type="molecule type" value="Genomic_DNA"/>
</dbReference>
<evidence type="ECO:0000313" key="1">
    <source>
        <dbReference type="EMBL" id="SFL53646.1"/>
    </source>
</evidence>
<gene>
    <name evidence="1" type="ORF">SAMN04488125_11772</name>
</gene>
<protein>
    <submittedName>
        <fullName evidence="1">Uncharacterized protein</fullName>
    </submittedName>
</protein>
<sequence length="110" mass="12326">MVVERHVSPDGVLDLVIERLDDGVILIGFVGYEWHTHPNLLDRDEGATDDAALSAYIDRLLNGVAVVGIRRRGGTIVDAWIMDDPASEADTFQDDETLEMRYWDGRPWSA</sequence>
<dbReference type="Proteomes" id="UP000198804">
    <property type="component" value="Unassembled WGS sequence"/>
</dbReference>
<dbReference type="RefSeq" id="WP_091949723.1">
    <property type="nucleotide sequence ID" value="NZ_FOSV01000017.1"/>
</dbReference>
<dbReference type="AlphaFoldDB" id="A0A1I4IIN9"/>
<reference evidence="2" key="1">
    <citation type="submission" date="2016-10" db="EMBL/GenBank/DDBJ databases">
        <authorList>
            <person name="Varghese N."/>
            <person name="Submissions S."/>
        </authorList>
    </citation>
    <scope>NUCLEOTIDE SEQUENCE [LARGE SCALE GENOMIC DNA]</scope>
    <source>
        <strain evidence="2">CGMCC 1.6474</strain>
    </source>
</reference>